<comment type="subcellular location">
    <subcellularLocation>
        <location evidence="1">Cell membrane</location>
        <topology evidence="1">Multi-pass membrane protein</topology>
    </subcellularLocation>
</comment>
<feature type="transmembrane region" description="Helical" evidence="9">
    <location>
        <begin position="186"/>
        <end position="210"/>
    </location>
</feature>
<feature type="transmembrane region" description="Helical" evidence="9">
    <location>
        <begin position="222"/>
        <end position="241"/>
    </location>
</feature>
<evidence type="ECO:0000256" key="5">
    <source>
        <dbReference type="ARBA" id="ARBA00022989"/>
    </source>
</evidence>
<evidence type="ECO:0000259" key="10">
    <source>
        <dbReference type="Pfam" id="PF00999"/>
    </source>
</evidence>
<dbReference type="Pfam" id="PF00999">
    <property type="entry name" value="Na_H_Exchanger"/>
    <property type="match status" value="1"/>
</dbReference>
<accession>A0A521E0X5</accession>
<evidence type="ECO:0000313" key="12">
    <source>
        <dbReference type="Proteomes" id="UP000317484"/>
    </source>
</evidence>
<dbReference type="InterPro" id="IPR006153">
    <property type="entry name" value="Cation/H_exchanger_TM"/>
</dbReference>
<evidence type="ECO:0000256" key="2">
    <source>
        <dbReference type="ARBA" id="ARBA00022448"/>
    </source>
</evidence>
<keyword evidence="3" id="KW-0050">Antiport</keyword>
<dbReference type="Proteomes" id="UP000317484">
    <property type="component" value="Unassembled WGS sequence"/>
</dbReference>
<evidence type="ECO:0000256" key="6">
    <source>
        <dbReference type="ARBA" id="ARBA00023065"/>
    </source>
</evidence>
<feature type="transmembrane region" description="Helical" evidence="9">
    <location>
        <begin position="341"/>
        <end position="363"/>
    </location>
</feature>
<feature type="compositionally biased region" description="Pro residues" evidence="8">
    <location>
        <begin position="419"/>
        <end position="441"/>
    </location>
</feature>
<evidence type="ECO:0000256" key="9">
    <source>
        <dbReference type="SAM" id="Phobius"/>
    </source>
</evidence>
<feature type="domain" description="Cation/H+ exchanger transmembrane" evidence="10">
    <location>
        <begin position="11"/>
        <end position="392"/>
    </location>
</feature>
<keyword evidence="2" id="KW-0813">Transport</keyword>
<feature type="transmembrane region" description="Helical" evidence="9">
    <location>
        <begin position="314"/>
        <end position="334"/>
    </location>
</feature>
<keyword evidence="5 9" id="KW-1133">Transmembrane helix</keyword>
<feature type="transmembrane region" description="Helical" evidence="9">
    <location>
        <begin position="369"/>
        <end position="387"/>
    </location>
</feature>
<proteinExistence type="predicted"/>
<keyword evidence="6" id="KW-0406">Ion transport</keyword>
<feature type="transmembrane region" description="Helical" evidence="9">
    <location>
        <begin position="156"/>
        <end position="174"/>
    </location>
</feature>
<evidence type="ECO:0000256" key="3">
    <source>
        <dbReference type="ARBA" id="ARBA00022449"/>
    </source>
</evidence>
<gene>
    <name evidence="11" type="ORF">SAMN06273567_10499</name>
</gene>
<evidence type="ECO:0000313" key="11">
    <source>
        <dbReference type="EMBL" id="SMO77614.1"/>
    </source>
</evidence>
<dbReference type="GO" id="GO:0005886">
    <property type="term" value="C:plasma membrane"/>
    <property type="evidence" value="ECO:0007669"/>
    <property type="project" value="UniProtKB-SubCell"/>
</dbReference>
<keyword evidence="7 9" id="KW-0472">Membrane</keyword>
<dbReference type="PANTHER" id="PTHR32507:SF8">
    <property type="entry name" value="CNH1P"/>
    <property type="match status" value="1"/>
</dbReference>
<sequence>MSAWAAAAAAAAVAGVAVTSRRLAPTPVSGPMLLVAAGLACGPVGLDLVDLTRDSEAVTLLLEAALVAVLFTDASTVRWSALRRDDSLPLRLLGLGLPLTMVLGTLAAWLLLPGLSWAELALVAVVLAPTDAALGQPAIADPRVPATVRRGLNVESGLNDGIALPFFVVLLAAATGDTGGAGAGEVFLRALVLSTAVGVVVGWGGARVLAWATARGWVAEQWRLVPALAVAVAGYSITVSLEGSGFITAWVTGLVFGVVWRHSAPRPAATQEGPAGVVGLVEQVGDVLASAAFFVFGAVLLGPALSAIDWRTALYAVLSLTVVRMLPVAAALAGSRLRWPTVLYVGWFGPRGLASIVFALLLLEGGPPSADLVVDVVALTVGLSVLLHGASAARAAGAYGAWHAGAVAADPALREGPADPAPPARPPVPRTPDGPAPRVPG</sequence>
<dbReference type="PANTHER" id="PTHR32507">
    <property type="entry name" value="NA(+)/H(+) ANTIPORTER 1"/>
    <property type="match status" value="1"/>
</dbReference>
<evidence type="ECO:0000256" key="1">
    <source>
        <dbReference type="ARBA" id="ARBA00004651"/>
    </source>
</evidence>
<protein>
    <submittedName>
        <fullName evidence="11">Sodium/proton antiporter, CPA1 family</fullName>
    </submittedName>
</protein>
<keyword evidence="12" id="KW-1185">Reference proteome</keyword>
<dbReference type="RefSeq" id="WP_142458714.1">
    <property type="nucleotide sequence ID" value="NZ_FXTJ01000004.1"/>
</dbReference>
<feature type="region of interest" description="Disordered" evidence="8">
    <location>
        <begin position="412"/>
        <end position="441"/>
    </location>
</feature>
<feature type="transmembrane region" description="Helical" evidence="9">
    <location>
        <begin position="284"/>
        <end position="308"/>
    </location>
</feature>
<feature type="transmembrane region" description="Helical" evidence="9">
    <location>
        <begin position="92"/>
        <end position="111"/>
    </location>
</feature>
<reference evidence="11 12" key="1">
    <citation type="submission" date="2017-05" db="EMBL/GenBank/DDBJ databases">
        <authorList>
            <person name="Varghese N."/>
            <person name="Submissions S."/>
        </authorList>
    </citation>
    <scope>NUCLEOTIDE SEQUENCE [LARGE SCALE GENOMIC DNA]</scope>
    <source>
        <strain evidence="11 12">DSM 46834</strain>
    </source>
</reference>
<dbReference type="GO" id="GO:0015297">
    <property type="term" value="F:antiporter activity"/>
    <property type="evidence" value="ECO:0007669"/>
    <property type="project" value="UniProtKB-KW"/>
</dbReference>
<keyword evidence="4 9" id="KW-0812">Transmembrane</keyword>
<evidence type="ECO:0000256" key="7">
    <source>
        <dbReference type="ARBA" id="ARBA00023136"/>
    </source>
</evidence>
<dbReference type="AlphaFoldDB" id="A0A521E0X5"/>
<dbReference type="EMBL" id="FXTJ01000004">
    <property type="protein sequence ID" value="SMO77614.1"/>
    <property type="molecule type" value="Genomic_DNA"/>
</dbReference>
<evidence type="ECO:0000256" key="4">
    <source>
        <dbReference type="ARBA" id="ARBA00022692"/>
    </source>
</evidence>
<evidence type="ECO:0000256" key="8">
    <source>
        <dbReference type="SAM" id="MobiDB-lite"/>
    </source>
</evidence>
<organism evidence="11 12">
    <name type="scientific">Geodermatophilus aquaeductus</name>
    <dbReference type="NCBI Taxonomy" id="1564161"/>
    <lineage>
        <taxon>Bacteria</taxon>
        <taxon>Bacillati</taxon>
        <taxon>Actinomycetota</taxon>
        <taxon>Actinomycetes</taxon>
        <taxon>Geodermatophilales</taxon>
        <taxon>Geodermatophilaceae</taxon>
        <taxon>Geodermatophilus</taxon>
    </lineage>
</organism>
<name>A0A521E0X5_9ACTN</name>
<dbReference type="GO" id="GO:1902600">
    <property type="term" value="P:proton transmembrane transport"/>
    <property type="evidence" value="ECO:0007669"/>
    <property type="project" value="InterPro"/>
</dbReference>